<gene>
    <name evidence="2" type="ORF">F1189_23065</name>
</gene>
<dbReference type="Proteomes" id="UP000325255">
    <property type="component" value="Unassembled WGS sequence"/>
</dbReference>
<dbReference type="RefSeq" id="WP_150043255.1">
    <property type="nucleotide sequence ID" value="NZ_OW485608.1"/>
</dbReference>
<reference evidence="2 3" key="1">
    <citation type="submission" date="2019-09" db="EMBL/GenBank/DDBJ databases">
        <title>Genome sequence of Rhodovastum atsumiense, a diverse member of the Acetobacteraceae family of non-sulfur purple photosynthetic bacteria.</title>
        <authorList>
            <person name="Meyer T."/>
            <person name="Kyndt J."/>
        </authorList>
    </citation>
    <scope>NUCLEOTIDE SEQUENCE [LARGE SCALE GENOMIC DNA]</scope>
    <source>
        <strain evidence="2 3">DSM 21279</strain>
    </source>
</reference>
<feature type="compositionally biased region" description="Polar residues" evidence="1">
    <location>
        <begin position="195"/>
        <end position="205"/>
    </location>
</feature>
<evidence type="ECO:0000313" key="2">
    <source>
        <dbReference type="EMBL" id="KAA5609646.1"/>
    </source>
</evidence>
<dbReference type="EMBL" id="VWPK01000046">
    <property type="protein sequence ID" value="KAA5609646.1"/>
    <property type="molecule type" value="Genomic_DNA"/>
</dbReference>
<dbReference type="AlphaFoldDB" id="A0A5M6IN11"/>
<evidence type="ECO:0000256" key="1">
    <source>
        <dbReference type="SAM" id="MobiDB-lite"/>
    </source>
</evidence>
<keyword evidence="3" id="KW-1185">Reference proteome</keyword>
<dbReference type="InterPro" id="IPR037026">
    <property type="entry name" value="Vgr_OB-fold_dom_sf"/>
</dbReference>
<organism evidence="2 3">
    <name type="scientific">Rhodovastum atsumiense</name>
    <dbReference type="NCBI Taxonomy" id="504468"/>
    <lineage>
        <taxon>Bacteria</taxon>
        <taxon>Pseudomonadati</taxon>
        <taxon>Pseudomonadota</taxon>
        <taxon>Alphaproteobacteria</taxon>
        <taxon>Acetobacterales</taxon>
        <taxon>Acetobacteraceae</taxon>
        <taxon>Rhodovastum</taxon>
    </lineage>
</organism>
<name>A0A5M6IN11_9PROT</name>
<evidence type="ECO:0000313" key="3">
    <source>
        <dbReference type="Proteomes" id="UP000325255"/>
    </source>
</evidence>
<proteinExistence type="predicted"/>
<feature type="region of interest" description="Disordered" evidence="1">
    <location>
        <begin position="181"/>
        <end position="205"/>
    </location>
</feature>
<dbReference type="OrthoDB" id="7269272at2"/>
<sequence length="205" mass="21673">MLSMQPRPRWGIVRSVNAADQTVRVLIQPEGVLSGWLPVVQAAASGGWGVTALPMPGDMARLEPDGDSFAVTGFAHNDGNRPPAPPNAPGSGGAPSTGKAEAVAGEVILQHRSGSVIRLCADGTIYSRGTWRHDGDMTVNGNMTADLDVKALQNVRAVQDVTDRDMQHGSVRDLRDAYNAHHHPVPNVEPGPATIDSNTTDHPVE</sequence>
<evidence type="ECO:0008006" key="4">
    <source>
        <dbReference type="Google" id="ProtNLM"/>
    </source>
</evidence>
<feature type="region of interest" description="Disordered" evidence="1">
    <location>
        <begin position="74"/>
        <end position="99"/>
    </location>
</feature>
<dbReference type="Gene3D" id="2.40.50.230">
    <property type="entry name" value="Gp5 N-terminal domain"/>
    <property type="match status" value="1"/>
</dbReference>
<protein>
    <recommendedName>
        <fullName evidence="4">Baseplate assembly protein</fullName>
    </recommendedName>
</protein>
<comment type="caution">
    <text evidence="2">The sequence shown here is derived from an EMBL/GenBank/DDBJ whole genome shotgun (WGS) entry which is preliminary data.</text>
</comment>
<accession>A0A5M6IN11</accession>